<dbReference type="EMBL" id="CP021431">
    <property type="protein sequence ID" value="ARU01092.1"/>
    <property type="molecule type" value="Genomic_DNA"/>
</dbReference>
<accession>A0A1Y0ECN3</accession>
<protein>
    <recommendedName>
        <fullName evidence="4">Lipoprotein</fullName>
    </recommendedName>
</protein>
<dbReference type="Proteomes" id="UP000195273">
    <property type="component" value="Chromosome"/>
</dbReference>
<reference evidence="2 3" key="1">
    <citation type="submission" date="2017-05" db="EMBL/GenBank/DDBJ databases">
        <title>Genome Sequence of Loktanella vestfoldensis Strain SMR4r Isolated from a Culture of the Diatom Skeletonema marinoi.</title>
        <authorList>
            <person name="Topel M."/>
            <person name="Pinder M.I.M."/>
            <person name="Johansson O.N."/>
            <person name="Kourtchenko O."/>
            <person name="Godhe A."/>
            <person name="Clarke A.K."/>
        </authorList>
    </citation>
    <scope>NUCLEOTIDE SEQUENCE [LARGE SCALE GENOMIC DNA]</scope>
    <source>
        <strain evidence="2 3">SMR4r</strain>
    </source>
</reference>
<evidence type="ECO:0000313" key="3">
    <source>
        <dbReference type="Proteomes" id="UP000195273"/>
    </source>
</evidence>
<dbReference type="AlphaFoldDB" id="A0A1Y0ECN3"/>
<evidence type="ECO:0000256" key="1">
    <source>
        <dbReference type="SAM" id="SignalP"/>
    </source>
</evidence>
<gene>
    <name evidence="2" type="ORF">LOKVESSMR4R_01779</name>
</gene>
<evidence type="ECO:0000313" key="2">
    <source>
        <dbReference type="EMBL" id="ARU01092.1"/>
    </source>
</evidence>
<name>A0A1Y0ECN3_9RHOB</name>
<proteinExistence type="predicted"/>
<dbReference type="RefSeq" id="WP_087207619.1">
    <property type="nucleotide sequence ID" value="NZ_CP021431.1"/>
</dbReference>
<dbReference type="OrthoDB" id="7651612at2"/>
<sequence>MMWRALILCFLLGACTAPQAVVSFHDDWTGINMITTREQEIFRDRQGVMLVRPAITSRGGQYAFGIVTRIYRRVPNGPIIEKIESNGTPLRYKRTDRLLTQCTDACRRTEIGVIHLTEAEFRNAARSGLPLRVFGRRGRYAGFVPPEPLQRLLAQSDAAKALATP</sequence>
<evidence type="ECO:0008006" key="4">
    <source>
        <dbReference type="Google" id="ProtNLM"/>
    </source>
</evidence>
<keyword evidence="3" id="KW-1185">Reference proteome</keyword>
<dbReference type="PROSITE" id="PS51257">
    <property type="entry name" value="PROKAR_LIPOPROTEIN"/>
    <property type="match status" value="1"/>
</dbReference>
<organism evidence="2 3">
    <name type="scientific">Yoonia vestfoldensis</name>
    <dbReference type="NCBI Taxonomy" id="245188"/>
    <lineage>
        <taxon>Bacteria</taxon>
        <taxon>Pseudomonadati</taxon>
        <taxon>Pseudomonadota</taxon>
        <taxon>Alphaproteobacteria</taxon>
        <taxon>Rhodobacterales</taxon>
        <taxon>Paracoccaceae</taxon>
        <taxon>Yoonia</taxon>
    </lineage>
</organism>
<feature type="signal peptide" evidence="1">
    <location>
        <begin position="1"/>
        <end position="20"/>
    </location>
</feature>
<dbReference type="KEGG" id="lvs:LOKVESSMR4R_01779"/>
<feature type="chain" id="PRO_5012778859" description="Lipoprotein" evidence="1">
    <location>
        <begin position="21"/>
        <end position="165"/>
    </location>
</feature>
<keyword evidence="1" id="KW-0732">Signal</keyword>